<dbReference type="InterPro" id="IPR015660">
    <property type="entry name" value="MASH1/Ascl1a-like"/>
</dbReference>
<organism evidence="6 7">
    <name type="scientific">Hibiscus sabdariffa</name>
    <name type="common">roselle</name>
    <dbReference type="NCBI Taxonomy" id="183260"/>
    <lineage>
        <taxon>Eukaryota</taxon>
        <taxon>Viridiplantae</taxon>
        <taxon>Streptophyta</taxon>
        <taxon>Embryophyta</taxon>
        <taxon>Tracheophyta</taxon>
        <taxon>Spermatophyta</taxon>
        <taxon>Magnoliopsida</taxon>
        <taxon>eudicotyledons</taxon>
        <taxon>Gunneridae</taxon>
        <taxon>Pentapetalae</taxon>
        <taxon>rosids</taxon>
        <taxon>malvids</taxon>
        <taxon>Malvales</taxon>
        <taxon>Malvaceae</taxon>
        <taxon>Malvoideae</taxon>
        <taxon>Hibiscus</taxon>
    </lineage>
</organism>
<dbReference type="Gene3D" id="4.10.280.10">
    <property type="entry name" value="Helix-loop-helix DNA-binding domain"/>
    <property type="match status" value="1"/>
</dbReference>
<evidence type="ECO:0000259" key="5">
    <source>
        <dbReference type="PROSITE" id="PS50888"/>
    </source>
</evidence>
<evidence type="ECO:0000256" key="3">
    <source>
        <dbReference type="ARBA" id="ARBA00023163"/>
    </source>
</evidence>
<dbReference type="CDD" id="cd18914">
    <property type="entry name" value="bHLH_AtORG2_like"/>
    <property type="match status" value="1"/>
</dbReference>
<dbReference type="PANTHER" id="PTHR13935">
    <property type="entry name" value="ACHAETE-SCUTE TRANSCRIPTION FACTOR-RELATED"/>
    <property type="match status" value="1"/>
</dbReference>
<name>A0ABR2G633_9ROSI</name>
<evidence type="ECO:0000313" key="6">
    <source>
        <dbReference type="EMBL" id="KAK8595913.1"/>
    </source>
</evidence>
<evidence type="ECO:0000256" key="1">
    <source>
        <dbReference type="ARBA" id="ARBA00004123"/>
    </source>
</evidence>
<dbReference type="InterPro" id="IPR036638">
    <property type="entry name" value="HLH_DNA-bd_sf"/>
</dbReference>
<evidence type="ECO:0000256" key="4">
    <source>
        <dbReference type="ARBA" id="ARBA00023242"/>
    </source>
</evidence>
<accession>A0ABR2G633</accession>
<keyword evidence="7" id="KW-1185">Reference proteome</keyword>
<keyword evidence="2" id="KW-0805">Transcription regulation</keyword>
<dbReference type="InterPro" id="IPR011598">
    <property type="entry name" value="bHLH_dom"/>
</dbReference>
<sequence>MCALAPFPTPNWPLLDPFGLELDHIYEGTETIGSFLQLPPQSPCFTEAGFDPCAVKKLNHNASERDRRKKVNGLYSSLRSVLPVAHQMKLSLPATVSYAVKYIPELQGQLRRLVQKKEEVLLRISQQGGTKCCSSTDEEELRISRNGRCSSCAAVSVNRLSSGSEVGIQITVNKDKVEKTQLPEILHLLEQQGFLLLAAASFESYGGMVFYNIHLQVEPETTYQLTELEIEALRGKLLALIVW</sequence>
<feature type="domain" description="BHLH" evidence="5">
    <location>
        <begin position="55"/>
        <end position="106"/>
    </location>
</feature>
<gene>
    <name evidence="6" type="ORF">V6N12_064420</name>
</gene>
<dbReference type="EMBL" id="JBBPBM010000002">
    <property type="protein sequence ID" value="KAK8595913.1"/>
    <property type="molecule type" value="Genomic_DNA"/>
</dbReference>
<comment type="subcellular location">
    <subcellularLocation>
        <location evidence="1">Nucleus</location>
    </subcellularLocation>
</comment>
<protein>
    <recommendedName>
        <fullName evidence="5">BHLH domain-containing protein</fullName>
    </recommendedName>
</protein>
<keyword evidence="4" id="KW-0539">Nucleus</keyword>
<evidence type="ECO:0000313" key="7">
    <source>
        <dbReference type="Proteomes" id="UP001472677"/>
    </source>
</evidence>
<dbReference type="SMART" id="SM00353">
    <property type="entry name" value="HLH"/>
    <property type="match status" value="1"/>
</dbReference>
<evidence type="ECO:0000256" key="2">
    <source>
        <dbReference type="ARBA" id="ARBA00023015"/>
    </source>
</evidence>
<dbReference type="SUPFAM" id="SSF47459">
    <property type="entry name" value="HLH, helix-loop-helix DNA-binding domain"/>
    <property type="match status" value="1"/>
</dbReference>
<reference evidence="6 7" key="1">
    <citation type="journal article" date="2024" name="G3 (Bethesda)">
        <title>Genome assembly of Hibiscus sabdariffa L. provides insights into metabolisms of medicinal natural products.</title>
        <authorList>
            <person name="Kim T."/>
        </authorList>
    </citation>
    <scope>NUCLEOTIDE SEQUENCE [LARGE SCALE GENOMIC DNA]</scope>
    <source>
        <strain evidence="6">TK-2024</strain>
        <tissue evidence="6">Old leaves</tissue>
    </source>
</reference>
<proteinExistence type="predicted"/>
<dbReference type="Pfam" id="PF00010">
    <property type="entry name" value="HLH"/>
    <property type="match status" value="1"/>
</dbReference>
<keyword evidence="3" id="KW-0804">Transcription</keyword>
<dbReference type="PROSITE" id="PS50888">
    <property type="entry name" value="BHLH"/>
    <property type="match status" value="1"/>
</dbReference>
<dbReference type="PANTHER" id="PTHR13935:SF161">
    <property type="entry name" value="TRANSCRIPTION FACTOR ORG2-LIKE"/>
    <property type="match status" value="1"/>
</dbReference>
<comment type="caution">
    <text evidence="6">The sequence shown here is derived from an EMBL/GenBank/DDBJ whole genome shotgun (WGS) entry which is preliminary data.</text>
</comment>
<dbReference type="Proteomes" id="UP001472677">
    <property type="component" value="Unassembled WGS sequence"/>
</dbReference>